<evidence type="ECO:0000256" key="1">
    <source>
        <dbReference type="ARBA" id="ARBA00010230"/>
    </source>
</evidence>
<dbReference type="PANTHER" id="PTHR15825">
    <property type="entry name" value="UBIQUITIN-FOLD MODIFIER 1"/>
    <property type="match status" value="1"/>
</dbReference>
<comment type="caution">
    <text evidence="5">The sequence shown here is derived from an EMBL/GenBank/DDBJ whole genome shotgun (WGS) entry which is preliminary data.</text>
</comment>
<dbReference type="Pfam" id="PF03671">
    <property type="entry name" value="Ufm1"/>
    <property type="match status" value="1"/>
</dbReference>
<feature type="non-terminal residue" evidence="5">
    <location>
        <position position="1"/>
    </location>
</feature>
<reference evidence="5" key="1">
    <citation type="submission" date="2020-08" db="EMBL/GenBank/DDBJ databases">
        <title>Multicomponent nature underlies the extraordinary mechanical properties of spider dragline silk.</title>
        <authorList>
            <person name="Kono N."/>
            <person name="Nakamura H."/>
            <person name="Mori M."/>
            <person name="Yoshida Y."/>
            <person name="Ohtoshi R."/>
            <person name="Malay A.D."/>
            <person name="Moran D.A.P."/>
            <person name="Tomita M."/>
            <person name="Numata K."/>
            <person name="Arakawa K."/>
        </authorList>
    </citation>
    <scope>NUCLEOTIDE SEQUENCE</scope>
</reference>
<keyword evidence="4" id="KW-0833">Ubl conjugation pathway</keyword>
<keyword evidence="3" id="KW-1017">Isopeptide bond</keyword>
<dbReference type="GO" id="GO:0005737">
    <property type="term" value="C:cytoplasm"/>
    <property type="evidence" value="ECO:0007669"/>
    <property type="project" value="TreeGrafter"/>
</dbReference>
<dbReference type="InterPro" id="IPR029071">
    <property type="entry name" value="Ubiquitin-like_domsf"/>
</dbReference>
<proteinExistence type="inferred from homology"/>
<evidence type="ECO:0000256" key="3">
    <source>
        <dbReference type="ARBA" id="ARBA00022499"/>
    </source>
</evidence>
<comment type="similarity">
    <text evidence="1">Belongs to the UFM1 family.</text>
</comment>
<dbReference type="OrthoDB" id="284357at2759"/>
<accession>A0A8X6X107</accession>
<dbReference type="AlphaFoldDB" id="A0A8X6X107"/>
<dbReference type="SUPFAM" id="SSF54236">
    <property type="entry name" value="Ubiquitin-like"/>
    <property type="match status" value="1"/>
</dbReference>
<name>A0A8X6X107_9ARAC</name>
<evidence type="ECO:0000313" key="5">
    <source>
        <dbReference type="EMBL" id="GFY44930.1"/>
    </source>
</evidence>
<evidence type="ECO:0000256" key="4">
    <source>
        <dbReference type="ARBA" id="ARBA00022786"/>
    </source>
</evidence>
<dbReference type="EMBL" id="BMAV01004483">
    <property type="protein sequence ID" value="GFY44930.1"/>
    <property type="molecule type" value="Genomic_DNA"/>
</dbReference>
<sequence length="68" mass="7393">LSVPENTPFTAVLKFAAEEFKVTPEVSAIITDSGIGINPSQSAGDVFLKYGSELRLIPRDRVGYKHSK</sequence>
<evidence type="ECO:0000313" key="6">
    <source>
        <dbReference type="Proteomes" id="UP000886998"/>
    </source>
</evidence>
<dbReference type="Proteomes" id="UP000886998">
    <property type="component" value="Unassembled WGS sequence"/>
</dbReference>
<gene>
    <name evidence="5" type="ORF">TNIN_356251</name>
</gene>
<organism evidence="5 6">
    <name type="scientific">Trichonephila inaurata madagascariensis</name>
    <dbReference type="NCBI Taxonomy" id="2747483"/>
    <lineage>
        <taxon>Eukaryota</taxon>
        <taxon>Metazoa</taxon>
        <taxon>Ecdysozoa</taxon>
        <taxon>Arthropoda</taxon>
        <taxon>Chelicerata</taxon>
        <taxon>Arachnida</taxon>
        <taxon>Araneae</taxon>
        <taxon>Araneomorphae</taxon>
        <taxon>Entelegynae</taxon>
        <taxon>Araneoidea</taxon>
        <taxon>Nephilidae</taxon>
        <taxon>Trichonephila</taxon>
        <taxon>Trichonephila inaurata</taxon>
    </lineage>
</organism>
<evidence type="ECO:0000256" key="2">
    <source>
        <dbReference type="ARBA" id="ARBA00015319"/>
    </source>
</evidence>
<dbReference type="InterPro" id="IPR005375">
    <property type="entry name" value="UFM1"/>
</dbReference>
<dbReference type="PANTHER" id="PTHR15825:SF0">
    <property type="entry name" value="UBIQUITIN-FOLD MODIFIER 1"/>
    <property type="match status" value="1"/>
</dbReference>
<dbReference type="GO" id="GO:1990592">
    <property type="term" value="P:protein K69-linked ufmylation"/>
    <property type="evidence" value="ECO:0007669"/>
    <property type="project" value="TreeGrafter"/>
</dbReference>
<dbReference type="GO" id="GO:0005634">
    <property type="term" value="C:nucleus"/>
    <property type="evidence" value="ECO:0007669"/>
    <property type="project" value="TreeGrafter"/>
</dbReference>
<dbReference type="Gene3D" id="3.10.20.90">
    <property type="entry name" value="Phosphatidylinositol 3-kinase Catalytic Subunit, Chain A, domain 1"/>
    <property type="match status" value="1"/>
</dbReference>
<keyword evidence="6" id="KW-1185">Reference proteome</keyword>
<protein>
    <recommendedName>
        <fullName evidence="2">Ubiquitin-fold modifier 1</fullName>
    </recommendedName>
</protein>